<sequence>MKKTLLSLLLASVATTAFSATVYQSDNAKLTFGGEVRAHINFYNPENKVDGTLSSERNGRYHQVRTRVWLAGEINDGQGLKFGFFVRGNHSWVYNYKKETTYTSGVKSVSESRSHSRKGFELNNANAYLSYNNFGEVRYGKFAVLSDRKFGDDTWVLSNKDKDYNHLGFTASTAATSFDSSFQYTNKVGKVSFGASWGKTNTTSTTRLQQTAALVAYNFTDSSKLQAIYYNTDTKTRGGVVGTTSALDTFDLAWYQSFDNGLEYGTAFTYEHSKNYVSSSSTYNNGDAWSLAAKVSYTLNQYFAPYTGISYVHASHKYANKANTTKAHAVHFYLGASSTLVKYNSVNLVVFLEGSYVKGTKDVTTVSSGTTTKVQNDITATAVATGLRVRF</sequence>
<reference evidence="2 3" key="1">
    <citation type="submission" date="2017-08" db="EMBL/GenBank/DDBJ databases">
        <title>Reclassification of Bisgaard taxon 37 and 44.</title>
        <authorList>
            <person name="Christensen H."/>
        </authorList>
    </citation>
    <scope>NUCLEOTIDE SEQUENCE [LARGE SCALE GENOMIC DNA]</scope>
    <source>
        <strain evidence="2 3">EEAB3T1</strain>
    </source>
</reference>
<comment type="caution">
    <text evidence="2">The sequence shown here is derived from an EMBL/GenBank/DDBJ whole genome shotgun (WGS) entry which is preliminary data.</text>
</comment>
<protein>
    <recommendedName>
        <fullName evidence="4">Porin</fullName>
    </recommendedName>
</protein>
<dbReference type="OrthoDB" id="5676325at2"/>
<gene>
    <name evidence="2" type="ORF">CKF59_05005</name>
</gene>
<keyword evidence="1" id="KW-0732">Signal</keyword>
<keyword evidence="3" id="KW-1185">Reference proteome</keyword>
<dbReference type="RefSeq" id="WP_119534872.1">
    <property type="nucleotide sequence ID" value="NZ_NRJF01000133.1"/>
</dbReference>
<dbReference type="EMBL" id="NRJF01000133">
    <property type="protein sequence ID" value="RIY34711.1"/>
    <property type="molecule type" value="Genomic_DNA"/>
</dbReference>
<feature type="signal peptide" evidence="1">
    <location>
        <begin position="1"/>
        <end position="19"/>
    </location>
</feature>
<dbReference type="AlphaFoldDB" id="A0A3A1YB03"/>
<dbReference type="SUPFAM" id="SSF56935">
    <property type="entry name" value="Porins"/>
    <property type="match status" value="1"/>
</dbReference>
<organism evidence="2 3">
    <name type="scientific">Psittacicella gerlachiana</name>
    <dbReference type="NCBI Taxonomy" id="2028574"/>
    <lineage>
        <taxon>Bacteria</taxon>
        <taxon>Pseudomonadati</taxon>
        <taxon>Pseudomonadota</taxon>
        <taxon>Gammaproteobacteria</taxon>
        <taxon>Pasteurellales</taxon>
        <taxon>Psittacicellaceae</taxon>
        <taxon>Psittacicella</taxon>
    </lineage>
</organism>
<evidence type="ECO:0000313" key="3">
    <source>
        <dbReference type="Proteomes" id="UP000265964"/>
    </source>
</evidence>
<proteinExistence type="predicted"/>
<feature type="chain" id="PRO_5017361090" description="Porin" evidence="1">
    <location>
        <begin position="20"/>
        <end position="391"/>
    </location>
</feature>
<dbReference type="InterPro" id="IPR023614">
    <property type="entry name" value="Porin_dom_sf"/>
</dbReference>
<name>A0A3A1YB03_9GAMM</name>
<dbReference type="Gene3D" id="2.40.160.10">
    <property type="entry name" value="Porin"/>
    <property type="match status" value="1"/>
</dbReference>
<evidence type="ECO:0008006" key="4">
    <source>
        <dbReference type="Google" id="ProtNLM"/>
    </source>
</evidence>
<accession>A0A3A1YB03</accession>
<evidence type="ECO:0000256" key="1">
    <source>
        <dbReference type="SAM" id="SignalP"/>
    </source>
</evidence>
<evidence type="ECO:0000313" key="2">
    <source>
        <dbReference type="EMBL" id="RIY34711.1"/>
    </source>
</evidence>
<dbReference type="Proteomes" id="UP000265964">
    <property type="component" value="Unassembled WGS sequence"/>
</dbReference>